<feature type="signal peptide" evidence="9">
    <location>
        <begin position="1"/>
        <end position="18"/>
    </location>
</feature>
<dbReference type="SUPFAM" id="SSF51445">
    <property type="entry name" value="(Trans)glycosidases"/>
    <property type="match status" value="1"/>
</dbReference>
<evidence type="ECO:0000256" key="6">
    <source>
        <dbReference type="ARBA" id="ARBA00022729"/>
    </source>
</evidence>
<organism evidence="11 12">
    <name type="scientific">Vanrija albida</name>
    <dbReference type="NCBI Taxonomy" id="181172"/>
    <lineage>
        <taxon>Eukaryota</taxon>
        <taxon>Fungi</taxon>
        <taxon>Dikarya</taxon>
        <taxon>Basidiomycota</taxon>
        <taxon>Agaricomycotina</taxon>
        <taxon>Tremellomycetes</taxon>
        <taxon>Trichosporonales</taxon>
        <taxon>Trichosporonaceae</taxon>
        <taxon>Vanrija</taxon>
    </lineage>
</organism>
<evidence type="ECO:0000313" key="12">
    <source>
        <dbReference type="Proteomes" id="UP001565368"/>
    </source>
</evidence>
<accession>A0ABR3PU69</accession>
<dbReference type="EMBL" id="JBBXJM010000007">
    <property type="protein sequence ID" value="KAL1405648.1"/>
    <property type="molecule type" value="Genomic_DNA"/>
</dbReference>
<dbReference type="Pfam" id="PF26410">
    <property type="entry name" value="GH5_mannosidase"/>
    <property type="match status" value="1"/>
</dbReference>
<dbReference type="InterPro" id="IPR017853">
    <property type="entry name" value="GH"/>
</dbReference>
<comment type="caution">
    <text evidence="11">The sequence shown here is derived from an EMBL/GenBank/DDBJ whole genome shotgun (WGS) entry which is preliminary data.</text>
</comment>
<comment type="subcellular location">
    <subcellularLocation>
        <location evidence="2">Secreted</location>
    </subcellularLocation>
</comment>
<dbReference type="Proteomes" id="UP001565368">
    <property type="component" value="Unassembled WGS sequence"/>
</dbReference>
<comment type="similarity">
    <text evidence="3">Belongs to the glycosyl hydrolase 5 (cellulase A) family.</text>
</comment>
<proteinExistence type="inferred from homology"/>
<evidence type="ECO:0000313" key="11">
    <source>
        <dbReference type="EMBL" id="KAL1405648.1"/>
    </source>
</evidence>
<comment type="catalytic activity">
    <reaction evidence="1">
        <text>Random hydrolysis of (1-&gt;4)-beta-D-mannosidic linkages in mannans, galactomannans and glucomannans.</text>
        <dbReference type="EC" id="3.2.1.78"/>
    </reaction>
</comment>
<dbReference type="PANTHER" id="PTHR31451">
    <property type="match status" value="1"/>
</dbReference>
<evidence type="ECO:0000256" key="7">
    <source>
        <dbReference type="ARBA" id="ARBA00022801"/>
    </source>
</evidence>
<evidence type="ECO:0000256" key="9">
    <source>
        <dbReference type="SAM" id="SignalP"/>
    </source>
</evidence>
<keyword evidence="7" id="KW-0378">Hydrolase</keyword>
<evidence type="ECO:0000259" key="10">
    <source>
        <dbReference type="Pfam" id="PF26410"/>
    </source>
</evidence>
<dbReference type="RefSeq" id="XP_069205592.1">
    <property type="nucleotide sequence ID" value="XM_069357655.1"/>
</dbReference>
<dbReference type="InterPro" id="IPR001547">
    <property type="entry name" value="Glyco_hydro_5"/>
</dbReference>
<keyword evidence="12" id="KW-1185">Reference proteome</keyword>
<feature type="chain" id="PRO_5046112095" description="mannan endo-1,4-beta-mannosidase" evidence="9">
    <location>
        <begin position="19"/>
        <end position="397"/>
    </location>
</feature>
<evidence type="ECO:0000256" key="3">
    <source>
        <dbReference type="ARBA" id="ARBA00005641"/>
    </source>
</evidence>
<evidence type="ECO:0000256" key="4">
    <source>
        <dbReference type="ARBA" id="ARBA00012706"/>
    </source>
</evidence>
<sequence length="397" mass="44197">MLVSYLLCVLTLATGALSKSPVYTPVAPPPGFATARNGQFIVNSGMYSFAGGQQYWLTSRATTDDVWRKTFDRYKELGVRVARVFVYGIDSTAGPSPAVYHQWSGAKLTVNYGENGLGRIDKMLAMAKQYNMKVILVLADNWGAQSGSMNTYVRNVIGAAGNYHSDFFTNAAVIKVYEQFVQAVVTRYKASPEVFAWELANEQQGDITSIDGRRARPGFTAAAMTKWIADRSAFIKRLDPHHMVSIGDMGYYNIPGHSKHTHDGKVQMDFEANLRIPTIDFGTFHLYEWFPPTKEWGLEWIKGHVDSMKKIGKPVICEEFGAAGGNNQTAIYPAWVKAMLDGGLNGVIPWQVSGVGIYKQASQKTFDDLDIYPEKTVVWSTLKNMAQVLNARRFVPR</sequence>
<gene>
    <name evidence="11" type="ORF">Q8F55_009287</name>
</gene>
<evidence type="ECO:0000256" key="5">
    <source>
        <dbReference type="ARBA" id="ARBA00022525"/>
    </source>
</evidence>
<dbReference type="PANTHER" id="PTHR31451:SF39">
    <property type="entry name" value="MANNAN ENDO-1,4-BETA-MANNOSIDASE 1"/>
    <property type="match status" value="1"/>
</dbReference>
<dbReference type="EC" id="3.2.1.78" evidence="4"/>
<evidence type="ECO:0000256" key="2">
    <source>
        <dbReference type="ARBA" id="ARBA00004613"/>
    </source>
</evidence>
<dbReference type="GeneID" id="95990330"/>
<feature type="domain" description="Glycoside hydrolase family 5" evidence="10">
    <location>
        <begin position="32"/>
        <end position="327"/>
    </location>
</feature>
<keyword evidence="6 9" id="KW-0732">Signal</keyword>
<name>A0ABR3PU69_9TREE</name>
<dbReference type="InterPro" id="IPR045053">
    <property type="entry name" value="MAN-like"/>
</dbReference>
<evidence type="ECO:0000256" key="1">
    <source>
        <dbReference type="ARBA" id="ARBA00001678"/>
    </source>
</evidence>
<keyword evidence="5" id="KW-0964">Secreted</keyword>
<reference evidence="11 12" key="1">
    <citation type="submission" date="2023-08" db="EMBL/GenBank/DDBJ databases">
        <title>Annotated Genome Sequence of Vanrija albida AlHP1.</title>
        <authorList>
            <person name="Herzog R."/>
        </authorList>
    </citation>
    <scope>NUCLEOTIDE SEQUENCE [LARGE SCALE GENOMIC DNA]</scope>
    <source>
        <strain evidence="11 12">AlHP1</strain>
    </source>
</reference>
<protein>
    <recommendedName>
        <fullName evidence="4">mannan endo-1,4-beta-mannosidase</fullName>
        <ecNumber evidence="4">3.2.1.78</ecNumber>
    </recommendedName>
</protein>
<keyword evidence="8" id="KW-0326">Glycosidase</keyword>
<dbReference type="Gene3D" id="3.20.20.80">
    <property type="entry name" value="Glycosidases"/>
    <property type="match status" value="1"/>
</dbReference>
<evidence type="ECO:0000256" key="8">
    <source>
        <dbReference type="ARBA" id="ARBA00023295"/>
    </source>
</evidence>